<comment type="caution">
    <text evidence="4">The sequence shown here is derived from an EMBL/GenBank/DDBJ whole genome shotgun (WGS) entry which is preliminary data.</text>
</comment>
<protein>
    <submittedName>
        <fullName evidence="4">Uncharacterized protein</fullName>
    </submittedName>
</protein>
<dbReference type="Pfam" id="PF07719">
    <property type="entry name" value="TPR_2"/>
    <property type="match status" value="1"/>
</dbReference>
<evidence type="ECO:0000256" key="3">
    <source>
        <dbReference type="PROSITE-ProRule" id="PRU00339"/>
    </source>
</evidence>
<evidence type="ECO:0000313" key="4">
    <source>
        <dbReference type="EMBL" id="RIB25377.1"/>
    </source>
</evidence>
<dbReference type="InterPro" id="IPR013105">
    <property type="entry name" value="TPR_2"/>
</dbReference>
<keyword evidence="5" id="KW-1185">Reference proteome</keyword>
<proteinExistence type="predicted"/>
<dbReference type="InterPro" id="IPR019734">
    <property type="entry name" value="TPR_rpt"/>
</dbReference>
<evidence type="ECO:0000256" key="2">
    <source>
        <dbReference type="ARBA" id="ARBA00022803"/>
    </source>
</evidence>
<dbReference type="SUPFAM" id="SSF48452">
    <property type="entry name" value="TPR-like"/>
    <property type="match status" value="1"/>
</dbReference>
<evidence type="ECO:0000313" key="5">
    <source>
        <dbReference type="Proteomes" id="UP000266673"/>
    </source>
</evidence>
<evidence type="ECO:0000256" key="1">
    <source>
        <dbReference type="ARBA" id="ARBA00022737"/>
    </source>
</evidence>
<feature type="repeat" description="TPR" evidence="3">
    <location>
        <begin position="14"/>
        <end position="47"/>
    </location>
</feature>
<dbReference type="OrthoDB" id="2433008at2759"/>
<accession>A0A397VVJ1</accession>
<dbReference type="SMART" id="SM00028">
    <property type="entry name" value="TPR"/>
    <property type="match status" value="1"/>
</dbReference>
<name>A0A397VVJ1_9GLOM</name>
<organism evidence="4 5">
    <name type="scientific">Gigaspora rosea</name>
    <dbReference type="NCBI Taxonomy" id="44941"/>
    <lineage>
        <taxon>Eukaryota</taxon>
        <taxon>Fungi</taxon>
        <taxon>Fungi incertae sedis</taxon>
        <taxon>Mucoromycota</taxon>
        <taxon>Glomeromycotina</taxon>
        <taxon>Glomeromycetes</taxon>
        <taxon>Diversisporales</taxon>
        <taxon>Gigasporaceae</taxon>
        <taxon>Gigaspora</taxon>
    </lineage>
</organism>
<reference evidence="4 5" key="1">
    <citation type="submission" date="2018-06" db="EMBL/GenBank/DDBJ databases">
        <title>Comparative genomics reveals the genomic features of Rhizophagus irregularis, R. cerebriforme, R. diaphanum and Gigaspora rosea, and their symbiotic lifestyle signature.</title>
        <authorList>
            <person name="Morin E."/>
            <person name="San Clemente H."/>
            <person name="Chen E.C.H."/>
            <person name="De La Providencia I."/>
            <person name="Hainaut M."/>
            <person name="Kuo A."/>
            <person name="Kohler A."/>
            <person name="Murat C."/>
            <person name="Tang N."/>
            <person name="Roy S."/>
            <person name="Loubradou J."/>
            <person name="Henrissat B."/>
            <person name="Grigoriev I.V."/>
            <person name="Corradi N."/>
            <person name="Roux C."/>
            <person name="Martin F.M."/>
        </authorList>
    </citation>
    <scope>NUCLEOTIDE SEQUENCE [LARGE SCALE GENOMIC DNA]</scope>
    <source>
        <strain evidence="4 5">DAOM 194757</strain>
    </source>
</reference>
<sequence length="384" mass="43353">MDKFLDRTKSFEVESALRYQGKAYFIIGRYEEALIYLTKLLEINPDCGFAAGMERILKNREETRKLGLKNMHVGCPVATEGAAEEVDNVTELEVQLCEYFTVAEKGDGSPYSVSSLLAAIRAINRPVDANPEFYLYPIGTKAAPEHLLKKLELTVKNVRLLIKQVVRPLYNDLKDIGTTDYEVSTITRHRYLSGIARYERPKDGVQQFALNNLITSIDSSETIASDTQLSLPANTLPATNLYQGFKSARQIFQGNELCVEHAFYFTKTKIPSTNITINKPVRSSPKVLESTLQLTDPPTLSIPEALAPTMQIASHPTLSSPETLKQKPLANSNLRRPLQSVSNNYVETQELNEIIEIQEPQKRILSEKFIYEFKHYISYTQPLL</sequence>
<gene>
    <name evidence="4" type="ORF">C2G38_2031120</name>
</gene>
<dbReference type="AlphaFoldDB" id="A0A397VVJ1"/>
<keyword evidence="2 3" id="KW-0802">TPR repeat</keyword>
<dbReference type="PROSITE" id="PS50005">
    <property type="entry name" value="TPR"/>
    <property type="match status" value="1"/>
</dbReference>
<dbReference type="EMBL" id="QKWP01000177">
    <property type="protein sequence ID" value="RIB25377.1"/>
    <property type="molecule type" value="Genomic_DNA"/>
</dbReference>
<dbReference type="Gene3D" id="1.25.40.10">
    <property type="entry name" value="Tetratricopeptide repeat domain"/>
    <property type="match status" value="1"/>
</dbReference>
<dbReference type="Proteomes" id="UP000266673">
    <property type="component" value="Unassembled WGS sequence"/>
</dbReference>
<dbReference type="InterPro" id="IPR011990">
    <property type="entry name" value="TPR-like_helical_dom_sf"/>
</dbReference>
<keyword evidence="1" id="KW-0677">Repeat</keyword>